<proteinExistence type="predicted"/>
<name>A0ACB8ENY9_9SAUR</name>
<gene>
    <name evidence="1" type="ORF">K3G42_005768</name>
</gene>
<sequence length="149" mass="16153">MSPLAAWLWLLGVAACVSGEDSVPLPATDAREVQCAYIVCAKCARLLVTHMEKESVQKPFECRVFRSVLLKRHLVLCSVCTKACLWGDLALPIINSAYHVIGGIAMEMVELKAGDPGFSVSLADMGLGWAARLVLRLSKSQLAARVKQI</sequence>
<reference evidence="1" key="1">
    <citation type="submission" date="2021-08" db="EMBL/GenBank/DDBJ databases">
        <title>The first chromosome-level gecko genome reveals the dynamic sex chromosomes of Neotropical dwarf geckos (Sphaerodactylidae: Sphaerodactylus).</title>
        <authorList>
            <person name="Pinto B.J."/>
            <person name="Keating S.E."/>
            <person name="Gamble T."/>
        </authorList>
    </citation>
    <scope>NUCLEOTIDE SEQUENCE</scope>
    <source>
        <strain evidence="1">TG3544</strain>
    </source>
</reference>
<comment type="caution">
    <text evidence="1">The sequence shown here is derived from an EMBL/GenBank/DDBJ whole genome shotgun (WGS) entry which is preliminary data.</text>
</comment>
<protein>
    <submittedName>
        <fullName evidence="1">Uncharacterized protein</fullName>
    </submittedName>
</protein>
<dbReference type="EMBL" id="CM037620">
    <property type="protein sequence ID" value="KAH7994412.1"/>
    <property type="molecule type" value="Genomic_DNA"/>
</dbReference>
<keyword evidence="2" id="KW-1185">Reference proteome</keyword>
<accession>A0ACB8ENY9</accession>
<dbReference type="Proteomes" id="UP000827872">
    <property type="component" value="Linkage Group LG07"/>
</dbReference>
<evidence type="ECO:0000313" key="2">
    <source>
        <dbReference type="Proteomes" id="UP000827872"/>
    </source>
</evidence>
<evidence type="ECO:0000313" key="1">
    <source>
        <dbReference type="EMBL" id="KAH7994412.1"/>
    </source>
</evidence>
<organism evidence="1 2">
    <name type="scientific">Sphaerodactylus townsendi</name>
    <dbReference type="NCBI Taxonomy" id="933632"/>
    <lineage>
        <taxon>Eukaryota</taxon>
        <taxon>Metazoa</taxon>
        <taxon>Chordata</taxon>
        <taxon>Craniata</taxon>
        <taxon>Vertebrata</taxon>
        <taxon>Euteleostomi</taxon>
        <taxon>Lepidosauria</taxon>
        <taxon>Squamata</taxon>
        <taxon>Bifurcata</taxon>
        <taxon>Gekkota</taxon>
        <taxon>Sphaerodactylidae</taxon>
        <taxon>Sphaerodactylus</taxon>
    </lineage>
</organism>